<dbReference type="PIRSF" id="PIRSF019307">
    <property type="entry name" value="UCP019307"/>
    <property type="match status" value="1"/>
</dbReference>
<sequence>MTVPEARLFPPSGGVPNNPTLPVLIYRAALPANADEIERRLIANGWDCRWRDGVFDFHHFHSTAHETLALARGSARLLIGGEGGAELELAAGDVLLLPAGTGHKRMSASPDLVIVGAYPPGQDYAIEKPDAASLGHAREAIARVPLPVSDPVEGGQGALTRLWKG</sequence>
<dbReference type="CDD" id="cd02219">
    <property type="entry name" value="cupin_YjlB-like"/>
    <property type="match status" value="1"/>
</dbReference>
<dbReference type="AlphaFoldDB" id="A0A9E7D5J9"/>
<name>A0A9E7D5J9_9HYPH</name>
<evidence type="ECO:0000313" key="2">
    <source>
        <dbReference type="Proteomes" id="UP000831684"/>
    </source>
</evidence>
<dbReference type="Proteomes" id="UP000831684">
    <property type="component" value="Chromosome"/>
</dbReference>
<dbReference type="KEGG" id="apol:K9D25_13140"/>
<protein>
    <submittedName>
        <fullName evidence="1">Cupin</fullName>
    </submittedName>
</protein>
<dbReference type="RefSeq" id="WP_244375835.1">
    <property type="nucleotide sequence ID" value="NZ_CP083239.1"/>
</dbReference>
<dbReference type="Gene3D" id="2.60.120.10">
    <property type="entry name" value="Jelly Rolls"/>
    <property type="match status" value="1"/>
</dbReference>
<dbReference type="PANTHER" id="PTHR36448:SF2">
    <property type="entry name" value="CUPIN TYPE-1 DOMAIN-CONTAINING PROTEIN"/>
    <property type="match status" value="1"/>
</dbReference>
<dbReference type="SUPFAM" id="SSF51182">
    <property type="entry name" value="RmlC-like cupins"/>
    <property type="match status" value="1"/>
</dbReference>
<dbReference type="InterPro" id="IPR011051">
    <property type="entry name" value="RmlC_Cupin_sf"/>
</dbReference>
<reference evidence="1" key="1">
    <citation type="submission" date="2021-09" db="EMBL/GenBank/DDBJ databases">
        <title>Network and meta-omics reveal the key degrader and cooperation patterns in an efficient 1,4-dioxane-degrading microbial community.</title>
        <authorList>
            <person name="Dai C."/>
        </authorList>
    </citation>
    <scope>NUCLEOTIDE SEQUENCE</scope>
    <source>
        <strain evidence="1">ZM13</strain>
    </source>
</reference>
<accession>A0A9E7D5J9</accession>
<dbReference type="PANTHER" id="PTHR36448">
    <property type="entry name" value="BLR7373 PROTEIN"/>
    <property type="match status" value="1"/>
</dbReference>
<dbReference type="InterPro" id="IPR014500">
    <property type="entry name" value="UCP019307_cupin"/>
</dbReference>
<dbReference type="InterPro" id="IPR047121">
    <property type="entry name" value="YjiB-like"/>
</dbReference>
<gene>
    <name evidence="1" type="ORF">K9D25_13140</name>
</gene>
<organism evidence="1 2">
    <name type="scientific">Ancylobacter polymorphus</name>
    <dbReference type="NCBI Taxonomy" id="223390"/>
    <lineage>
        <taxon>Bacteria</taxon>
        <taxon>Pseudomonadati</taxon>
        <taxon>Pseudomonadota</taxon>
        <taxon>Alphaproteobacteria</taxon>
        <taxon>Hyphomicrobiales</taxon>
        <taxon>Xanthobacteraceae</taxon>
        <taxon>Ancylobacter</taxon>
    </lineage>
</organism>
<dbReference type="EMBL" id="CP083239">
    <property type="protein sequence ID" value="UOK69696.1"/>
    <property type="molecule type" value="Genomic_DNA"/>
</dbReference>
<proteinExistence type="predicted"/>
<evidence type="ECO:0000313" key="1">
    <source>
        <dbReference type="EMBL" id="UOK69696.1"/>
    </source>
</evidence>
<dbReference type="InterPro" id="IPR014710">
    <property type="entry name" value="RmlC-like_jellyroll"/>
</dbReference>